<comment type="caution">
    <text evidence="2">The sequence shown here is derived from an EMBL/GenBank/DDBJ whole genome shotgun (WGS) entry which is preliminary data.</text>
</comment>
<dbReference type="Proteomes" id="UP000218887">
    <property type="component" value="Unassembled WGS sequence"/>
</dbReference>
<keyword evidence="3" id="KW-1185">Reference proteome</keyword>
<name>A0A2A2IBJ3_9BACI</name>
<evidence type="ECO:0008006" key="4">
    <source>
        <dbReference type="Google" id="ProtNLM"/>
    </source>
</evidence>
<keyword evidence="1" id="KW-0175">Coiled coil</keyword>
<evidence type="ECO:0000313" key="2">
    <source>
        <dbReference type="EMBL" id="PAV28443.1"/>
    </source>
</evidence>
<dbReference type="InterPro" id="IPR036638">
    <property type="entry name" value="HLH_DNA-bd_sf"/>
</dbReference>
<sequence length="64" mass="7607">MTTGTSLEIQIEQLRKKMYHAYENNESYDHIIKISQKLDDLLNKLDNLKKTHKLNEKSGGRLYR</sequence>
<dbReference type="InterPro" id="IPR018540">
    <property type="entry name" value="Spo0E-like"/>
</dbReference>
<dbReference type="GO" id="GO:0043937">
    <property type="term" value="P:regulation of sporulation"/>
    <property type="evidence" value="ECO:0007669"/>
    <property type="project" value="InterPro"/>
</dbReference>
<dbReference type="Gene3D" id="4.10.280.10">
    <property type="entry name" value="Helix-loop-helix DNA-binding domain"/>
    <property type="match status" value="1"/>
</dbReference>
<accession>A0A2A2IBJ3</accession>
<dbReference type="SUPFAM" id="SSF140500">
    <property type="entry name" value="BAS1536-like"/>
    <property type="match status" value="1"/>
</dbReference>
<feature type="coiled-coil region" evidence="1">
    <location>
        <begin position="31"/>
        <end position="58"/>
    </location>
</feature>
<evidence type="ECO:0000313" key="3">
    <source>
        <dbReference type="Proteomes" id="UP000218887"/>
    </source>
</evidence>
<gene>
    <name evidence="2" type="ORF">CIL05_16010</name>
</gene>
<dbReference type="AlphaFoldDB" id="A0A2A2IBJ3"/>
<dbReference type="GO" id="GO:0046983">
    <property type="term" value="F:protein dimerization activity"/>
    <property type="evidence" value="ECO:0007669"/>
    <property type="project" value="InterPro"/>
</dbReference>
<reference evidence="2 3" key="1">
    <citation type="submission" date="2017-08" db="EMBL/GenBank/DDBJ databases">
        <title>Virgibacillus indicus sp. nov. and Virgibacillus profoundi sp. nov, two moderately halophilic bacteria isolated from marine sediment by using the Microfluidic Streak Plate.</title>
        <authorList>
            <person name="Xu B."/>
            <person name="Hu B."/>
            <person name="Wang J."/>
            <person name="Zhu Y."/>
            <person name="Huang L."/>
            <person name="Du W."/>
            <person name="Huang Y."/>
        </authorList>
    </citation>
    <scope>NUCLEOTIDE SEQUENCE [LARGE SCALE GENOMIC DNA]</scope>
    <source>
        <strain evidence="2 3">IO3-P3-H5</strain>
    </source>
</reference>
<dbReference type="InterPro" id="IPR037208">
    <property type="entry name" value="Spo0E-like_sf"/>
</dbReference>
<dbReference type="RefSeq" id="WP_095656558.1">
    <property type="nucleotide sequence ID" value="NZ_NPOA01000012.1"/>
</dbReference>
<dbReference type="OrthoDB" id="2973540at2"/>
<dbReference type="EMBL" id="NPOA01000012">
    <property type="protein sequence ID" value="PAV28443.1"/>
    <property type="molecule type" value="Genomic_DNA"/>
</dbReference>
<organism evidence="2 3">
    <name type="scientific">Virgibacillus profundi</name>
    <dbReference type="NCBI Taxonomy" id="2024555"/>
    <lineage>
        <taxon>Bacteria</taxon>
        <taxon>Bacillati</taxon>
        <taxon>Bacillota</taxon>
        <taxon>Bacilli</taxon>
        <taxon>Bacillales</taxon>
        <taxon>Bacillaceae</taxon>
        <taxon>Virgibacillus</taxon>
    </lineage>
</organism>
<dbReference type="Pfam" id="PF09388">
    <property type="entry name" value="SpoOE-like"/>
    <property type="match status" value="1"/>
</dbReference>
<evidence type="ECO:0000256" key="1">
    <source>
        <dbReference type="SAM" id="Coils"/>
    </source>
</evidence>
<proteinExistence type="predicted"/>
<protein>
    <recommendedName>
        <fullName evidence="4">Aspartyl-phosphate phosphatase Spo0E family protein</fullName>
    </recommendedName>
</protein>